<dbReference type="Gene3D" id="2.60.60.20">
    <property type="entry name" value="PLAT/LH2 domain"/>
    <property type="match status" value="2"/>
</dbReference>
<gene>
    <name evidence="4" type="ORF">SASPL_145110</name>
</gene>
<dbReference type="EMBL" id="PNBA02000017">
    <property type="protein sequence ID" value="KAG6394522.1"/>
    <property type="molecule type" value="Genomic_DNA"/>
</dbReference>
<evidence type="ECO:0000313" key="5">
    <source>
        <dbReference type="Proteomes" id="UP000298416"/>
    </source>
</evidence>
<dbReference type="SUPFAM" id="SSF49723">
    <property type="entry name" value="Lipase/lipooxygenase domain (PLAT/LH2 domain)"/>
    <property type="match status" value="2"/>
</dbReference>
<proteinExistence type="predicted"/>
<feature type="chain" id="PRO_5036497578" description="PLAT domain-containing protein" evidence="2">
    <location>
        <begin position="26"/>
        <end position="351"/>
    </location>
</feature>
<evidence type="ECO:0000256" key="1">
    <source>
        <dbReference type="PROSITE-ProRule" id="PRU00152"/>
    </source>
</evidence>
<reference evidence="4" key="2">
    <citation type="submission" date="2020-08" db="EMBL/GenBank/DDBJ databases">
        <title>Plant Genome Project.</title>
        <authorList>
            <person name="Zhang R.-G."/>
        </authorList>
    </citation>
    <scope>NUCLEOTIDE SEQUENCE</scope>
    <source>
        <strain evidence="4">Huo1</strain>
        <tissue evidence="4">Leaf</tissue>
    </source>
</reference>
<dbReference type="InterPro" id="IPR001024">
    <property type="entry name" value="PLAT/LH2_dom"/>
</dbReference>
<name>A0A8X8WGI3_SALSN</name>
<keyword evidence="5" id="KW-1185">Reference proteome</keyword>
<dbReference type="InterPro" id="IPR036392">
    <property type="entry name" value="PLAT/LH2_dom_sf"/>
</dbReference>
<dbReference type="InterPro" id="IPR010417">
    <property type="entry name" value="Embryo-specific_ATS3"/>
</dbReference>
<feature type="signal peptide" evidence="2">
    <location>
        <begin position="1"/>
        <end position="25"/>
    </location>
</feature>
<dbReference type="PANTHER" id="PTHR31718">
    <property type="entry name" value="PLAT DOMAIN-CONTAINING PROTEIN"/>
    <property type="match status" value="1"/>
</dbReference>
<dbReference type="PANTHER" id="PTHR31718:SF70">
    <property type="entry name" value="LIPOXYGENASE HOMOLOGY DOMAIN-CONTAINING PROTEIN 1-LIKE"/>
    <property type="match status" value="1"/>
</dbReference>
<evidence type="ECO:0000256" key="2">
    <source>
        <dbReference type="SAM" id="SignalP"/>
    </source>
</evidence>
<accession>A0A8X8WGI3</accession>
<organism evidence="4">
    <name type="scientific">Salvia splendens</name>
    <name type="common">Scarlet sage</name>
    <dbReference type="NCBI Taxonomy" id="180675"/>
    <lineage>
        <taxon>Eukaryota</taxon>
        <taxon>Viridiplantae</taxon>
        <taxon>Streptophyta</taxon>
        <taxon>Embryophyta</taxon>
        <taxon>Tracheophyta</taxon>
        <taxon>Spermatophyta</taxon>
        <taxon>Magnoliopsida</taxon>
        <taxon>eudicotyledons</taxon>
        <taxon>Gunneridae</taxon>
        <taxon>Pentapetalae</taxon>
        <taxon>asterids</taxon>
        <taxon>lamiids</taxon>
        <taxon>Lamiales</taxon>
        <taxon>Lamiaceae</taxon>
        <taxon>Nepetoideae</taxon>
        <taxon>Mentheae</taxon>
        <taxon>Salviinae</taxon>
        <taxon>Salvia</taxon>
        <taxon>Salvia subgen. Calosphace</taxon>
        <taxon>core Calosphace</taxon>
    </lineage>
</organism>
<comment type="caution">
    <text evidence="1">Lacks conserved residue(s) required for the propagation of feature annotation.</text>
</comment>
<dbReference type="AlphaFoldDB" id="A0A8X8WGI3"/>
<keyword evidence="2" id="KW-0732">Signal</keyword>
<comment type="caution">
    <text evidence="4">The sequence shown here is derived from an EMBL/GenBank/DDBJ whole genome shotgun (WGS) entry which is preliminary data.</text>
</comment>
<dbReference type="PROSITE" id="PS50095">
    <property type="entry name" value="PLAT"/>
    <property type="match status" value="2"/>
</dbReference>
<protein>
    <recommendedName>
        <fullName evidence="3">PLAT domain-containing protein</fullName>
    </recommendedName>
</protein>
<dbReference type="Pfam" id="PF06232">
    <property type="entry name" value="ATS3"/>
    <property type="match status" value="2"/>
</dbReference>
<feature type="domain" description="PLAT" evidence="3">
    <location>
        <begin position="219"/>
        <end position="342"/>
    </location>
</feature>
<reference evidence="4" key="1">
    <citation type="submission" date="2018-01" db="EMBL/GenBank/DDBJ databases">
        <authorList>
            <person name="Mao J.F."/>
        </authorList>
    </citation>
    <scope>NUCLEOTIDE SEQUENCE</scope>
    <source>
        <strain evidence="4">Huo1</strain>
        <tissue evidence="4">Leaf</tissue>
    </source>
</reference>
<dbReference type="Proteomes" id="UP000298416">
    <property type="component" value="Unassembled WGS sequence"/>
</dbReference>
<evidence type="ECO:0000313" key="4">
    <source>
        <dbReference type="EMBL" id="KAG6394522.1"/>
    </source>
</evidence>
<sequence>MGLKYLSFNLLILFSSFIYSSVCQADEECVYGIYVQTGSVKRAGTHSIIGLTLSDALGAQLEIPNLEDWGLMGPGFNYFETGELNIFGGKGLCLTGPICGLNLTSDGSGPYAGWYCEFVKVSAFGLHSPCSQQNFAVEQWLAKDEPPYKLTAAMDVCSGSARDARPEEKGLRLSMVTSNSSMYEIELRKTERNMDTKYLIFNFLILSFIIYTNANSSDCIYTIYVQTADTPSAGTTANVSIFIGDNYKDELSIGNLKDWGLMGSTHNYFKAGETDLFSVKGPCLRGPICSLIIVISGYDDWYCDFIEISSVALGKSCSQKHFVVKKWLDYNKGSALILQDECASESGSLRS</sequence>
<evidence type="ECO:0000259" key="3">
    <source>
        <dbReference type="PROSITE" id="PS50095"/>
    </source>
</evidence>
<feature type="domain" description="PLAT" evidence="3">
    <location>
        <begin position="29"/>
        <end position="155"/>
    </location>
</feature>